<dbReference type="STRING" id="84645.A0A498MSY3"/>
<feature type="compositionally biased region" description="Low complexity" evidence="3">
    <location>
        <begin position="1094"/>
        <end position="1107"/>
    </location>
</feature>
<dbReference type="CDD" id="cd01261">
    <property type="entry name" value="PH_SOS"/>
    <property type="match status" value="1"/>
</dbReference>
<dbReference type="PROSITE" id="PS50009">
    <property type="entry name" value="RASGEF_CAT"/>
    <property type="match status" value="1"/>
</dbReference>
<dbReference type="PROSITE" id="PS50010">
    <property type="entry name" value="DH_2"/>
    <property type="match status" value="1"/>
</dbReference>
<dbReference type="GO" id="GO:0005085">
    <property type="term" value="F:guanyl-nucleotide exchange factor activity"/>
    <property type="evidence" value="ECO:0007669"/>
    <property type="project" value="UniProtKB-KW"/>
</dbReference>
<dbReference type="FunFam" id="1.10.20.10:FF:000029">
    <property type="entry name" value="son of sevenless homolog 1 isoform X1"/>
    <property type="match status" value="1"/>
</dbReference>
<evidence type="ECO:0007829" key="10">
    <source>
        <dbReference type="PeptideAtlas" id="A0A498MSY3"/>
    </source>
</evidence>
<dbReference type="InterPro" id="IPR023578">
    <property type="entry name" value="Ras_GEF_dom_sf"/>
</dbReference>
<dbReference type="GO" id="GO:0030527">
    <property type="term" value="F:structural constituent of chromatin"/>
    <property type="evidence" value="ECO:0007669"/>
    <property type="project" value="InterPro"/>
</dbReference>
<feature type="domain" description="DH" evidence="6">
    <location>
        <begin position="172"/>
        <end position="295"/>
    </location>
</feature>
<evidence type="ECO:0000256" key="2">
    <source>
        <dbReference type="PROSITE-ProRule" id="PRU00168"/>
    </source>
</evidence>
<dbReference type="SUPFAM" id="SSF48366">
    <property type="entry name" value="Ras GEF"/>
    <property type="match status" value="1"/>
</dbReference>
<dbReference type="InterPro" id="IPR011993">
    <property type="entry name" value="PH-like_dom_sf"/>
</dbReference>
<evidence type="ECO:0000259" key="4">
    <source>
        <dbReference type="PROSITE" id="PS50003"/>
    </source>
</evidence>
<evidence type="ECO:0000256" key="1">
    <source>
        <dbReference type="ARBA" id="ARBA00022658"/>
    </source>
</evidence>
<dbReference type="CDD" id="cd22915">
    <property type="entry name" value="HFD_SOS1_rpt2"/>
    <property type="match status" value="1"/>
</dbReference>
<dbReference type="SMART" id="SM00414">
    <property type="entry name" value="H2A"/>
    <property type="match status" value="1"/>
</dbReference>
<dbReference type="Pfam" id="PF22697">
    <property type="entry name" value="SOS1_NGEF_PH"/>
    <property type="match status" value="1"/>
</dbReference>
<dbReference type="InterPro" id="IPR008937">
    <property type="entry name" value="Ras-like_GEF"/>
</dbReference>
<dbReference type="InterPro" id="IPR001849">
    <property type="entry name" value="PH_domain"/>
</dbReference>
<sequence>MVLNQVHPKLSSQQEALQYIEGLILVLLNTLCQAQPRTVQDVEERVQRSFPHPIEKWAIADAQAAIEKRKRRNPLALPVDKIHPLLKEVLGYKIDHQVSVYIVAVLEYISADILKLAGNYVRNIRHYEISQQDITVAMCADKVLMDMFHQVEEDISVFPLMDEEPSAAEEQAYYDLVKAFMAEVRQYLRDLNLIIKVFREPFASNAMLFSPHVSPALRHPPAALSPAHPCVFPQDVENIFSRIVDIHEVTVKLLGLIEDTVEMTDEGSPHPLVGSCFEDLAEELAFDPYETYAQDILRSGFHDHFLSQLSKPGAAIYLQSICEGFKEAVHESACRFYSQQMKGKHLAIKKMNEIQRNIDGWEGKDIGQCCNEFIMEGTLTRVGAKHERHIFLFDGLMICCKSNHGQPRLPGASAAEYRLKEKFFMRKVQINDKDDKEGEYRHAFEIILKDGNSVVFAAKSAEEKNGWMAALISLQYRSTLERMLDTAMLQEEKEEQMRLPGAEVYRFAEPDSEENVVFEENVQSKSGIPIIKAGTVLKLIERLTFHMYADPNFVRTFLTTYRSFCKPQELLDLLMERFEIPEPKPTEADQMAMENGDQPLSAELKRFRKEFVQPVQLRVLNVCRHWVEHHFYDFERDAQLLRRLEEFIGMVRGKAMRKWVESITKIIQRKKQAQANGPSHNITFESSPPPIEWHLCKAGQTEQFDLMTLHPIEIARQLTLLESDFYRAVQPSELVGSVWTKEDKEINSPNLLRMIRHTTNLTLWFEKCIIETENVEERVAVISRIIEILQVFQELNNFNGVLEVVSAMNSSPVYRLDHTFEQIPSRQRKILEEAHELSEDHYKKYLAKLRSINPPCVPFFGIYLTNILKTEEGNPDFLKRHGKELINFSKRRKVAEITGEIQQYQNQPYCLRVENDIRKFFENLNPMEDMTEKEFADYLFNKSLEIEPRNARTLPRFTKKYNYPLKSPGVRPSTVRPGTMRHPTPLQNEPRKISYSRIPDSETESSAASAPNSPRTPLTPPPASAASSSTEVCSVFDSPQAPSSPFHSNSDTIFAPVALPHGPRSSSVSSMVSFLRNDDPPVPPPIPPRRRPESAPAESSPSKVPESILTLSV</sequence>
<protein>
    <submittedName>
        <fullName evidence="8">Son of sevenless-like protein</fullName>
    </submittedName>
</protein>
<keyword evidence="9" id="KW-1185">Reference proteome</keyword>
<dbReference type="InterPro" id="IPR000651">
    <property type="entry name" value="Ras-like_Gua-exchang_fac_N"/>
</dbReference>
<name>A0A498MSY3_LABRO</name>
<evidence type="ECO:0000313" key="9">
    <source>
        <dbReference type="Proteomes" id="UP000290572"/>
    </source>
</evidence>
<dbReference type="GO" id="GO:0000786">
    <property type="term" value="C:nucleosome"/>
    <property type="evidence" value="ECO:0007669"/>
    <property type="project" value="InterPro"/>
</dbReference>
<dbReference type="InterPro" id="IPR055251">
    <property type="entry name" value="SOS1_NGEF_PH"/>
</dbReference>
<accession>A0A498MSY3</accession>
<dbReference type="Gene3D" id="6.10.250.3060">
    <property type="match status" value="1"/>
</dbReference>
<dbReference type="Gene3D" id="1.20.900.10">
    <property type="entry name" value="Dbl homology (DH) domain"/>
    <property type="match status" value="1"/>
</dbReference>
<dbReference type="Gene3D" id="2.30.29.30">
    <property type="entry name" value="Pleckstrin-homology domain (PH domain)/Phosphotyrosine-binding domain (PTB)"/>
    <property type="match status" value="1"/>
</dbReference>
<dbReference type="InterPro" id="IPR035899">
    <property type="entry name" value="DBL_dom_sf"/>
</dbReference>
<dbReference type="GO" id="GO:0003677">
    <property type="term" value="F:DNA binding"/>
    <property type="evidence" value="ECO:0007669"/>
    <property type="project" value="InterPro"/>
</dbReference>
<dbReference type="GO" id="GO:0046982">
    <property type="term" value="F:protein heterodimerization activity"/>
    <property type="evidence" value="ECO:0007669"/>
    <property type="project" value="InterPro"/>
</dbReference>
<dbReference type="Pfam" id="PF00621">
    <property type="entry name" value="RhoGEF"/>
    <property type="match status" value="1"/>
</dbReference>
<dbReference type="FunFam" id="2.30.29.30:FF:000068">
    <property type="entry name" value="Son of sevenless homolog 1 (Drosophila)"/>
    <property type="match status" value="1"/>
</dbReference>
<dbReference type="InterPro" id="IPR009072">
    <property type="entry name" value="Histone-fold"/>
</dbReference>
<dbReference type="CDD" id="cd00155">
    <property type="entry name" value="RasGEF"/>
    <property type="match status" value="1"/>
</dbReference>
<dbReference type="GO" id="GO:0007265">
    <property type="term" value="P:Ras protein signal transduction"/>
    <property type="evidence" value="ECO:0007669"/>
    <property type="project" value="TreeGrafter"/>
</dbReference>
<keyword evidence="10" id="KW-1267">Proteomics identification</keyword>
<dbReference type="SUPFAM" id="SSF48065">
    <property type="entry name" value="DBL homology domain (DH-domain)"/>
    <property type="match status" value="1"/>
</dbReference>
<feature type="domain" description="PH" evidence="4">
    <location>
        <begin position="372"/>
        <end position="476"/>
    </location>
</feature>
<evidence type="ECO:0000256" key="3">
    <source>
        <dbReference type="SAM" id="MobiDB-lite"/>
    </source>
</evidence>
<dbReference type="SMART" id="SM00229">
    <property type="entry name" value="RasGEFN"/>
    <property type="match status" value="1"/>
</dbReference>
<feature type="domain" description="N-terminal Ras-GEF" evidence="7">
    <location>
        <begin position="527"/>
        <end position="671"/>
    </location>
</feature>
<dbReference type="InterPro" id="IPR036964">
    <property type="entry name" value="RASGEF_cat_dom_sf"/>
</dbReference>
<dbReference type="GO" id="GO:0005886">
    <property type="term" value="C:plasma membrane"/>
    <property type="evidence" value="ECO:0007669"/>
    <property type="project" value="TreeGrafter"/>
</dbReference>
<dbReference type="AlphaFoldDB" id="A0A498MSY3"/>
<dbReference type="InterPro" id="IPR002119">
    <property type="entry name" value="Histone_H2A"/>
</dbReference>
<reference evidence="8 9" key="1">
    <citation type="submission" date="2018-03" db="EMBL/GenBank/DDBJ databases">
        <title>Draft genome sequence of Rohu Carp (Labeo rohita).</title>
        <authorList>
            <person name="Das P."/>
            <person name="Kushwaha B."/>
            <person name="Joshi C.G."/>
            <person name="Kumar D."/>
            <person name="Nagpure N.S."/>
            <person name="Sahoo L."/>
            <person name="Das S.P."/>
            <person name="Bit A."/>
            <person name="Patnaik S."/>
            <person name="Meher P.K."/>
            <person name="Jayasankar P."/>
            <person name="Koringa P.G."/>
            <person name="Patel N.V."/>
            <person name="Hinsu A.T."/>
            <person name="Kumar R."/>
            <person name="Pandey M."/>
            <person name="Agarwal S."/>
            <person name="Srivastava S."/>
            <person name="Singh M."/>
            <person name="Iquebal M.A."/>
            <person name="Jaiswal S."/>
            <person name="Angadi U.B."/>
            <person name="Kumar N."/>
            <person name="Raza M."/>
            <person name="Shah T.M."/>
            <person name="Rai A."/>
            <person name="Jena J.K."/>
        </authorList>
    </citation>
    <scope>NUCLEOTIDE SEQUENCE [LARGE SCALE GENOMIC DNA]</scope>
    <source>
        <strain evidence="8">DASCIFA01</strain>
        <tissue evidence="8">Testis</tissue>
    </source>
</reference>
<dbReference type="InterPro" id="IPR000219">
    <property type="entry name" value="DH_dom"/>
</dbReference>
<dbReference type="Pfam" id="PF00618">
    <property type="entry name" value="RasGEF_N"/>
    <property type="match status" value="1"/>
</dbReference>
<dbReference type="SMART" id="SM00147">
    <property type="entry name" value="RasGEF"/>
    <property type="match status" value="1"/>
</dbReference>
<evidence type="ECO:0000259" key="6">
    <source>
        <dbReference type="PROSITE" id="PS50010"/>
    </source>
</evidence>
<dbReference type="PROSITE" id="PS50003">
    <property type="entry name" value="PH_DOMAIN"/>
    <property type="match status" value="1"/>
</dbReference>
<dbReference type="PROSITE" id="PS00720">
    <property type="entry name" value="RASGEF"/>
    <property type="match status" value="1"/>
</dbReference>
<comment type="caution">
    <text evidence="8">The sequence shown here is derived from an EMBL/GenBank/DDBJ whole genome shotgun (WGS) entry which is preliminary data.</text>
</comment>
<evidence type="ECO:0000313" key="8">
    <source>
        <dbReference type="EMBL" id="RXN23003.1"/>
    </source>
</evidence>
<dbReference type="Pfam" id="PF00617">
    <property type="entry name" value="RasGEF"/>
    <property type="match status" value="1"/>
</dbReference>
<dbReference type="Gene3D" id="1.10.840.10">
    <property type="entry name" value="Ras guanine-nucleotide exchange factors catalytic domain"/>
    <property type="match status" value="1"/>
</dbReference>
<dbReference type="PROSITE" id="PS50212">
    <property type="entry name" value="RASGEF_NTER"/>
    <property type="match status" value="1"/>
</dbReference>
<feature type="region of interest" description="Disordered" evidence="3">
    <location>
        <begin position="961"/>
        <end position="1113"/>
    </location>
</feature>
<dbReference type="Gene3D" id="1.10.20.10">
    <property type="entry name" value="Histone, subunit A"/>
    <property type="match status" value="1"/>
</dbReference>
<organism evidence="8 9">
    <name type="scientific">Labeo rohita</name>
    <name type="common">Indian major carp</name>
    <name type="synonym">Cyprinus rohita</name>
    <dbReference type="NCBI Taxonomy" id="84645"/>
    <lineage>
        <taxon>Eukaryota</taxon>
        <taxon>Metazoa</taxon>
        <taxon>Chordata</taxon>
        <taxon>Craniata</taxon>
        <taxon>Vertebrata</taxon>
        <taxon>Euteleostomi</taxon>
        <taxon>Actinopterygii</taxon>
        <taxon>Neopterygii</taxon>
        <taxon>Teleostei</taxon>
        <taxon>Ostariophysi</taxon>
        <taxon>Cypriniformes</taxon>
        <taxon>Cyprinidae</taxon>
        <taxon>Labeoninae</taxon>
        <taxon>Labeonini</taxon>
        <taxon>Labeo</taxon>
    </lineage>
</organism>
<dbReference type="CDD" id="cd22914">
    <property type="entry name" value="HFD_SOS1_rpt1"/>
    <property type="match status" value="1"/>
</dbReference>
<proteinExistence type="evidence at protein level"/>
<dbReference type="SUPFAM" id="SSF50729">
    <property type="entry name" value="PH domain-like"/>
    <property type="match status" value="1"/>
</dbReference>
<dbReference type="PANTHER" id="PTHR23113">
    <property type="entry name" value="GUANINE NUCLEOTIDE EXCHANGE FACTOR"/>
    <property type="match status" value="1"/>
</dbReference>
<dbReference type="CDD" id="cd06224">
    <property type="entry name" value="REM"/>
    <property type="match status" value="1"/>
</dbReference>
<gene>
    <name evidence="8" type="ORF">ROHU_023120</name>
</gene>
<dbReference type="SMART" id="SM00233">
    <property type="entry name" value="PH"/>
    <property type="match status" value="1"/>
</dbReference>
<dbReference type="InterPro" id="IPR001895">
    <property type="entry name" value="RASGEF_cat_dom"/>
</dbReference>
<feature type="compositionally biased region" description="Polar residues" evidence="3">
    <location>
        <begin position="1040"/>
        <end position="1052"/>
    </location>
</feature>
<evidence type="ECO:0000259" key="7">
    <source>
        <dbReference type="PROSITE" id="PS50212"/>
    </source>
</evidence>
<evidence type="ECO:0000259" key="5">
    <source>
        <dbReference type="PROSITE" id="PS50009"/>
    </source>
</evidence>
<keyword evidence="1 2" id="KW-0344">Guanine-nucleotide releasing factor</keyword>
<feature type="domain" description="Ras-GEF" evidence="5">
    <location>
        <begin position="710"/>
        <end position="949"/>
    </location>
</feature>
<dbReference type="InterPro" id="IPR019804">
    <property type="entry name" value="Ras_G-nucl-exch_fac_CS"/>
</dbReference>
<dbReference type="PANTHER" id="PTHR23113:SF168">
    <property type="entry name" value="SON OF SEVENLESS HOMOLOG 1"/>
    <property type="match status" value="1"/>
</dbReference>
<dbReference type="Gene3D" id="1.20.870.10">
    <property type="entry name" value="Son of sevenless (SoS) protein Chain: S domain 1"/>
    <property type="match status" value="1"/>
</dbReference>
<dbReference type="EMBL" id="QBIY01012571">
    <property type="protein sequence ID" value="RXN23003.1"/>
    <property type="molecule type" value="Genomic_DNA"/>
</dbReference>
<dbReference type="SUPFAM" id="SSF47113">
    <property type="entry name" value="Histone-fold"/>
    <property type="match status" value="1"/>
</dbReference>
<dbReference type="Proteomes" id="UP000290572">
    <property type="component" value="Unassembled WGS sequence"/>
</dbReference>